<name>A0A8X6NMJ3_NEPPI</name>
<sequence length="90" mass="10090">MLSDEIIAVLYHRHPLICLVIQHSLPPESKGKAIRQCPPNKDVDIMVYIPPRGSTPRGSRLFVLAFIVVFKEVDMLLGPQITVNSTGPQW</sequence>
<accession>A0A8X6NMJ3</accession>
<keyword evidence="2" id="KW-1185">Reference proteome</keyword>
<reference evidence="1" key="1">
    <citation type="submission" date="2020-08" db="EMBL/GenBank/DDBJ databases">
        <title>Multicomponent nature underlies the extraordinary mechanical properties of spider dragline silk.</title>
        <authorList>
            <person name="Kono N."/>
            <person name="Nakamura H."/>
            <person name="Mori M."/>
            <person name="Yoshida Y."/>
            <person name="Ohtoshi R."/>
            <person name="Malay A.D."/>
            <person name="Moran D.A.P."/>
            <person name="Tomita M."/>
            <person name="Numata K."/>
            <person name="Arakawa K."/>
        </authorList>
    </citation>
    <scope>NUCLEOTIDE SEQUENCE</scope>
</reference>
<evidence type="ECO:0000313" key="2">
    <source>
        <dbReference type="Proteomes" id="UP000887013"/>
    </source>
</evidence>
<organism evidence="1 2">
    <name type="scientific">Nephila pilipes</name>
    <name type="common">Giant wood spider</name>
    <name type="synonym">Nephila maculata</name>
    <dbReference type="NCBI Taxonomy" id="299642"/>
    <lineage>
        <taxon>Eukaryota</taxon>
        <taxon>Metazoa</taxon>
        <taxon>Ecdysozoa</taxon>
        <taxon>Arthropoda</taxon>
        <taxon>Chelicerata</taxon>
        <taxon>Arachnida</taxon>
        <taxon>Araneae</taxon>
        <taxon>Araneomorphae</taxon>
        <taxon>Entelegynae</taxon>
        <taxon>Araneoidea</taxon>
        <taxon>Nephilidae</taxon>
        <taxon>Nephila</taxon>
    </lineage>
</organism>
<protein>
    <submittedName>
        <fullName evidence="1">Uncharacterized protein</fullName>
    </submittedName>
</protein>
<evidence type="ECO:0000313" key="1">
    <source>
        <dbReference type="EMBL" id="GFT23604.1"/>
    </source>
</evidence>
<dbReference type="Proteomes" id="UP000887013">
    <property type="component" value="Unassembled WGS sequence"/>
</dbReference>
<proteinExistence type="predicted"/>
<comment type="caution">
    <text evidence="1">The sequence shown here is derived from an EMBL/GenBank/DDBJ whole genome shotgun (WGS) entry which is preliminary data.</text>
</comment>
<dbReference type="AlphaFoldDB" id="A0A8X6NMJ3"/>
<dbReference type="EMBL" id="BMAW01059929">
    <property type="protein sequence ID" value="GFT23604.1"/>
    <property type="molecule type" value="Genomic_DNA"/>
</dbReference>
<gene>
    <name evidence="1" type="ORF">NPIL_525351</name>
</gene>